<sequence>MNSVYDLAAFIKQGQSQHGLFYIPPPNGPIFATHCESTPHKMEIHHVRTPWNGGYWERIVRMVRASLRKARPCLMKKRTKLKPRTLKGMFTRLVSKLRLMEPASESDGLRP</sequence>
<dbReference type="EMBL" id="JYDR01000007">
    <property type="protein sequence ID" value="KRY77373.1"/>
    <property type="molecule type" value="Genomic_DNA"/>
</dbReference>
<protein>
    <submittedName>
        <fullName evidence="1">Uncharacterized protein</fullName>
    </submittedName>
</protein>
<dbReference type="AlphaFoldDB" id="A0A0V1EUD3"/>
<evidence type="ECO:0000313" key="2">
    <source>
        <dbReference type="Proteomes" id="UP000054632"/>
    </source>
</evidence>
<dbReference type="Proteomes" id="UP000054632">
    <property type="component" value="Unassembled WGS sequence"/>
</dbReference>
<name>A0A0V1EUD3_TRIPS</name>
<proteinExistence type="predicted"/>
<gene>
    <name evidence="1" type="ORF">T4A_2888</name>
</gene>
<accession>A0A0V1EUD3</accession>
<comment type="caution">
    <text evidence="1">The sequence shown here is derived from an EMBL/GenBank/DDBJ whole genome shotgun (WGS) entry which is preliminary data.</text>
</comment>
<evidence type="ECO:0000313" key="1">
    <source>
        <dbReference type="EMBL" id="KRY77373.1"/>
    </source>
</evidence>
<reference evidence="1 2" key="1">
    <citation type="submission" date="2015-01" db="EMBL/GenBank/DDBJ databases">
        <title>Evolution of Trichinella species and genotypes.</title>
        <authorList>
            <person name="Korhonen P.K."/>
            <person name="Edoardo P."/>
            <person name="Giuseppe L.R."/>
            <person name="Gasser R.B."/>
        </authorList>
    </citation>
    <scope>NUCLEOTIDE SEQUENCE [LARGE SCALE GENOMIC DNA]</scope>
    <source>
        <strain evidence="1">ISS13</strain>
    </source>
</reference>
<organism evidence="1 2">
    <name type="scientific">Trichinella pseudospiralis</name>
    <name type="common">Parasitic roundworm</name>
    <dbReference type="NCBI Taxonomy" id="6337"/>
    <lineage>
        <taxon>Eukaryota</taxon>
        <taxon>Metazoa</taxon>
        <taxon>Ecdysozoa</taxon>
        <taxon>Nematoda</taxon>
        <taxon>Enoplea</taxon>
        <taxon>Dorylaimia</taxon>
        <taxon>Trichinellida</taxon>
        <taxon>Trichinellidae</taxon>
        <taxon>Trichinella</taxon>
    </lineage>
</organism>